<dbReference type="AlphaFoldDB" id="A0A368H7L4"/>
<keyword evidence="3" id="KW-1185">Reference proteome</keyword>
<keyword evidence="1" id="KW-1133">Transmembrane helix</keyword>
<feature type="transmembrane region" description="Helical" evidence="1">
    <location>
        <begin position="42"/>
        <end position="67"/>
    </location>
</feature>
<keyword evidence="1" id="KW-0472">Membrane</keyword>
<accession>A0A368H7L4</accession>
<sequence>MNLSRTTTVLLLITVQLFFFFPGIAMMRYFRDLLPELPARLSLIPCVLYSIEVAGVFLVGLAAVIIYSDVVFPLLMLSSAEILK</sequence>
<protein>
    <submittedName>
        <fullName evidence="2">Uncharacterized protein</fullName>
    </submittedName>
</protein>
<dbReference type="EMBL" id="JOJR01000006">
    <property type="protein sequence ID" value="RCN52576.1"/>
    <property type="molecule type" value="Genomic_DNA"/>
</dbReference>
<name>A0A368H7L4_ANCCA</name>
<dbReference type="Proteomes" id="UP000252519">
    <property type="component" value="Unassembled WGS sequence"/>
</dbReference>
<dbReference type="OrthoDB" id="5816749at2759"/>
<evidence type="ECO:0000313" key="3">
    <source>
        <dbReference type="Proteomes" id="UP000252519"/>
    </source>
</evidence>
<evidence type="ECO:0000313" key="2">
    <source>
        <dbReference type="EMBL" id="RCN52576.1"/>
    </source>
</evidence>
<reference evidence="2 3" key="1">
    <citation type="submission" date="2014-10" db="EMBL/GenBank/DDBJ databases">
        <title>Draft genome of the hookworm Ancylostoma caninum.</title>
        <authorList>
            <person name="Mitreva M."/>
        </authorList>
    </citation>
    <scope>NUCLEOTIDE SEQUENCE [LARGE SCALE GENOMIC DNA]</scope>
    <source>
        <strain evidence="2 3">Baltimore</strain>
    </source>
</reference>
<gene>
    <name evidence="2" type="ORF">ANCCAN_01275</name>
</gene>
<organism evidence="2 3">
    <name type="scientific">Ancylostoma caninum</name>
    <name type="common">Dog hookworm</name>
    <dbReference type="NCBI Taxonomy" id="29170"/>
    <lineage>
        <taxon>Eukaryota</taxon>
        <taxon>Metazoa</taxon>
        <taxon>Ecdysozoa</taxon>
        <taxon>Nematoda</taxon>
        <taxon>Chromadorea</taxon>
        <taxon>Rhabditida</taxon>
        <taxon>Rhabditina</taxon>
        <taxon>Rhabditomorpha</taxon>
        <taxon>Strongyloidea</taxon>
        <taxon>Ancylostomatidae</taxon>
        <taxon>Ancylostomatinae</taxon>
        <taxon>Ancylostoma</taxon>
    </lineage>
</organism>
<keyword evidence="1" id="KW-0812">Transmembrane</keyword>
<proteinExistence type="predicted"/>
<comment type="caution">
    <text evidence="2">The sequence shown here is derived from an EMBL/GenBank/DDBJ whole genome shotgun (WGS) entry which is preliminary data.</text>
</comment>
<evidence type="ECO:0000256" key="1">
    <source>
        <dbReference type="SAM" id="Phobius"/>
    </source>
</evidence>
<feature type="transmembrane region" description="Helical" evidence="1">
    <location>
        <begin position="6"/>
        <end position="30"/>
    </location>
</feature>